<dbReference type="EMBL" id="LAZR01030611">
    <property type="protein sequence ID" value="KKL56095.1"/>
    <property type="molecule type" value="Genomic_DNA"/>
</dbReference>
<accession>A0A0F9FFR5</accession>
<reference evidence="1" key="1">
    <citation type="journal article" date="2015" name="Nature">
        <title>Complex archaea that bridge the gap between prokaryotes and eukaryotes.</title>
        <authorList>
            <person name="Spang A."/>
            <person name="Saw J.H."/>
            <person name="Jorgensen S.L."/>
            <person name="Zaremba-Niedzwiedzka K."/>
            <person name="Martijn J."/>
            <person name="Lind A.E."/>
            <person name="van Eijk R."/>
            <person name="Schleper C."/>
            <person name="Guy L."/>
            <person name="Ettema T.J."/>
        </authorList>
    </citation>
    <scope>NUCLEOTIDE SEQUENCE</scope>
</reference>
<comment type="caution">
    <text evidence="1">The sequence shown here is derived from an EMBL/GenBank/DDBJ whole genome shotgun (WGS) entry which is preliminary data.</text>
</comment>
<organism evidence="1">
    <name type="scientific">marine sediment metagenome</name>
    <dbReference type="NCBI Taxonomy" id="412755"/>
    <lineage>
        <taxon>unclassified sequences</taxon>
        <taxon>metagenomes</taxon>
        <taxon>ecological metagenomes</taxon>
    </lineage>
</organism>
<evidence type="ECO:0000313" key="1">
    <source>
        <dbReference type="EMBL" id="KKL56095.1"/>
    </source>
</evidence>
<feature type="non-terminal residue" evidence="1">
    <location>
        <position position="63"/>
    </location>
</feature>
<proteinExistence type="predicted"/>
<name>A0A0F9FFR5_9ZZZZ</name>
<dbReference type="AlphaFoldDB" id="A0A0F9FFR5"/>
<gene>
    <name evidence="1" type="ORF">LCGC14_2248860</name>
</gene>
<protein>
    <submittedName>
        <fullName evidence="1">Uncharacterized protein</fullName>
    </submittedName>
</protein>
<sequence length="63" mass="7109">MPNKCKKVRYSGTIKVQTGDFMVYMTDGTVKTYREVFAGPATGNNKIDQNEIEFYIPLAEVLS</sequence>